<dbReference type="PANTHER" id="PTHR45138">
    <property type="entry name" value="REGULATORY COMPONENTS OF SENSORY TRANSDUCTION SYSTEM"/>
    <property type="match status" value="1"/>
</dbReference>
<comment type="caution">
    <text evidence="2">The sequence shown here is derived from an EMBL/GenBank/DDBJ whole genome shotgun (WGS) entry which is preliminary data.</text>
</comment>
<evidence type="ECO:0000259" key="1">
    <source>
        <dbReference type="PROSITE" id="PS50887"/>
    </source>
</evidence>
<sequence length="132" mass="14750">MIVFTDIDNFKQLNDTLGHHAGDAALKTVAEILQEETDEIGFPGRYGGEELIAVIDDKDTISRIEEWAENFRSRVERESNVTLSIGFSISRNGISPEKLLEQADLGMYSAKRSGKNKIVAYKDELDTEGIKD</sequence>
<dbReference type="Proteomes" id="UP001267290">
    <property type="component" value="Unassembled WGS sequence"/>
</dbReference>
<dbReference type="SMART" id="SM00267">
    <property type="entry name" value="GGDEF"/>
    <property type="match status" value="1"/>
</dbReference>
<proteinExistence type="predicted"/>
<evidence type="ECO:0000313" key="2">
    <source>
        <dbReference type="EMBL" id="MDR6549078.1"/>
    </source>
</evidence>
<accession>A0ABU1NNM6</accession>
<dbReference type="InterPro" id="IPR029787">
    <property type="entry name" value="Nucleotide_cyclase"/>
</dbReference>
<dbReference type="Pfam" id="PF00990">
    <property type="entry name" value="GGDEF"/>
    <property type="match status" value="1"/>
</dbReference>
<protein>
    <submittedName>
        <fullName evidence="2">Diguanylate cyclase (GGDEF)-like protein</fullName>
    </submittedName>
</protein>
<dbReference type="NCBIfam" id="TIGR00254">
    <property type="entry name" value="GGDEF"/>
    <property type="match status" value="1"/>
</dbReference>
<dbReference type="EMBL" id="JAVDSB010000001">
    <property type="protein sequence ID" value="MDR6549078.1"/>
    <property type="molecule type" value="Genomic_DNA"/>
</dbReference>
<reference evidence="2 3" key="1">
    <citation type="submission" date="2023-07" db="EMBL/GenBank/DDBJ databases">
        <title>Sorghum-associated microbial communities from plants grown in Nebraska, USA.</title>
        <authorList>
            <person name="Schachtman D."/>
        </authorList>
    </citation>
    <scope>NUCLEOTIDE SEQUENCE [LARGE SCALE GENOMIC DNA]</scope>
    <source>
        <strain evidence="2 3">CC258</strain>
    </source>
</reference>
<dbReference type="InterPro" id="IPR043128">
    <property type="entry name" value="Rev_trsase/Diguanyl_cyclase"/>
</dbReference>
<dbReference type="InterPro" id="IPR000160">
    <property type="entry name" value="GGDEF_dom"/>
</dbReference>
<organism evidence="2 3">
    <name type="scientific">Paenibacillus qinlingensis</name>
    <dbReference type="NCBI Taxonomy" id="1837343"/>
    <lineage>
        <taxon>Bacteria</taxon>
        <taxon>Bacillati</taxon>
        <taxon>Bacillota</taxon>
        <taxon>Bacilli</taxon>
        <taxon>Bacillales</taxon>
        <taxon>Paenibacillaceae</taxon>
        <taxon>Paenibacillus</taxon>
    </lineage>
</organism>
<dbReference type="InterPro" id="IPR050469">
    <property type="entry name" value="Diguanylate_Cyclase"/>
</dbReference>
<dbReference type="PANTHER" id="PTHR45138:SF9">
    <property type="entry name" value="DIGUANYLATE CYCLASE DGCM-RELATED"/>
    <property type="match status" value="1"/>
</dbReference>
<dbReference type="SUPFAM" id="SSF55073">
    <property type="entry name" value="Nucleotide cyclase"/>
    <property type="match status" value="1"/>
</dbReference>
<dbReference type="PROSITE" id="PS50887">
    <property type="entry name" value="GGDEF"/>
    <property type="match status" value="1"/>
</dbReference>
<dbReference type="Gene3D" id="3.30.70.270">
    <property type="match status" value="1"/>
</dbReference>
<evidence type="ECO:0000313" key="3">
    <source>
        <dbReference type="Proteomes" id="UP001267290"/>
    </source>
</evidence>
<name>A0ABU1NNM6_9BACL</name>
<feature type="domain" description="GGDEF" evidence="1">
    <location>
        <begin position="1"/>
        <end position="123"/>
    </location>
</feature>
<dbReference type="CDD" id="cd01949">
    <property type="entry name" value="GGDEF"/>
    <property type="match status" value="1"/>
</dbReference>
<gene>
    <name evidence="2" type="ORF">J2736_000261</name>
</gene>
<keyword evidence="3" id="KW-1185">Reference proteome</keyword>